<dbReference type="Gene3D" id="3.30.70.2390">
    <property type="match status" value="1"/>
</dbReference>
<accession>A0A1F7YRY0</accession>
<comment type="caution">
    <text evidence="3">The sequence shown here is derived from an EMBL/GenBank/DDBJ whole genome shotgun (WGS) entry which is preliminary data.</text>
</comment>
<evidence type="ECO:0000313" key="3">
    <source>
        <dbReference type="EMBL" id="OGM29980.1"/>
    </source>
</evidence>
<dbReference type="STRING" id="1802500.A2801_00480"/>
<dbReference type="Proteomes" id="UP000177263">
    <property type="component" value="Unassembled WGS sequence"/>
</dbReference>
<evidence type="ECO:0000256" key="1">
    <source>
        <dbReference type="SAM" id="Phobius"/>
    </source>
</evidence>
<dbReference type="AlphaFoldDB" id="A0A1F7YRY0"/>
<protein>
    <recommendedName>
        <fullName evidence="2">LytR/CpsA/Psr regulator C-terminal domain-containing protein</fullName>
    </recommendedName>
</protein>
<keyword evidence="1" id="KW-0812">Transmembrane</keyword>
<feature type="domain" description="LytR/CpsA/Psr regulator C-terminal" evidence="2">
    <location>
        <begin position="296"/>
        <end position="342"/>
    </location>
</feature>
<dbReference type="Gene3D" id="3.30.420.380">
    <property type="match status" value="1"/>
</dbReference>
<dbReference type="EMBL" id="MGGM01000006">
    <property type="protein sequence ID" value="OGM29980.1"/>
    <property type="molecule type" value="Genomic_DNA"/>
</dbReference>
<evidence type="ECO:0000259" key="2">
    <source>
        <dbReference type="Pfam" id="PF13399"/>
    </source>
</evidence>
<gene>
    <name evidence="3" type="ORF">A2801_00480</name>
</gene>
<sequence>MKLRNAPENIVFITKQDIGLWDTQSKTDKWVILTRTEQSLSESFQEISEKLSSTRLKILIGAELAVTRVITVSIANEKHVFAEAQKLVDFEIAKDCFDFRVVERTDKGYHIQIFVIPETLLNDISAALHKAHLNVDTILPAAAVIAQTTKEEESPHLILYDELDRIVILTSGGVVYASLFSPEGLTDAIQGQIAGVAKEFEFSLNVAYISENSEIFQLGEGWSAQALKVNIIEILSSKRMNRIKVFSHKTIMIFLIIGLCVYFVAQQGNQFIEEVGQTTATPVPSPTEEPIHTENYKVEVLNGSGESGAAAEVVEALSSIEFEKVLAGNANEYGHTDTEVSIKEGLPEGLFITISDVLSEYTVVKGALLSLDYEYDVRIITGTAE</sequence>
<feature type="transmembrane region" description="Helical" evidence="1">
    <location>
        <begin position="246"/>
        <end position="265"/>
    </location>
</feature>
<reference evidence="3 4" key="1">
    <citation type="journal article" date="2016" name="Nat. Commun.">
        <title>Thousands of microbial genomes shed light on interconnected biogeochemical processes in an aquifer system.</title>
        <authorList>
            <person name="Anantharaman K."/>
            <person name="Brown C.T."/>
            <person name="Hug L.A."/>
            <person name="Sharon I."/>
            <person name="Castelle C.J."/>
            <person name="Probst A.J."/>
            <person name="Thomas B.C."/>
            <person name="Singh A."/>
            <person name="Wilkins M.J."/>
            <person name="Karaoz U."/>
            <person name="Brodie E.L."/>
            <person name="Williams K.H."/>
            <person name="Hubbard S.S."/>
            <person name="Banfield J.F."/>
        </authorList>
    </citation>
    <scope>NUCLEOTIDE SEQUENCE [LARGE SCALE GENOMIC DNA]</scope>
</reference>
<keyword evidence="1" id="KW-0472">Membrane</keyword>
<keyword evidence="1" id="KW-1133">Transmembrane helix</keyword>
<proteinExistence type="predicted"/>
<evidence type="ECO:0000313" key="4">
    <source>
        <dbReference type="Proteomes" id="UP000177263"/>
    </source>
</evidence>
<name>A0A1F7YRY0_9BACT</name>
<organism evidence="3 4">
    <name type="scientific">Candidatus Woesebacteria bacterium RIFCSPHIGHO2_01_FULL_41_10</name>
    <dbReference type="NCBI Taxonomy" id="1802500"/>
    <lineage>
        <taxon>Bacteria</taxon>
        <taxon>Candidatus Woeseibacteriota</taxon>
    </lineage>
</organism>
<dbReference type="InterPro" id="IPR027381">
    <property type="entry name" value="LytR/CpsA/Psr_C"/>
</dbReference>
<dbReference type="Pfam" id="PF13399">
    <property type="entry name" value="LytR_C"/>
    <property type="match status" value="1"/>
</dbReference>